<organism evidence="1 2">
    <name type="scientific">Mortierella hygrophila</name>
    <dbReference type="NCBI Taxonomy" id="979708"/>
    <lineage>
        <taxon>Eukaryota</taxon>
        <taxon>Fungi</taxon>
        <taxon>Fungi incertae sedis</taxon>
        <taxon>Mucoromycota</taxon>
        <taxon>Mortierellomycotina</taxon>
        <taxon>Mortierellomycetes</taxon>
        <taxon>Mortierellales</taxon>
        <taxon>Mortierellaceae</taxon>
        <taxon>Mortierella</taxon>
    </lineage>
</organism>
<evidence type="ECO:0000313" key="2">
    <source>
        <dbReference type="Proteomes" id="UP000723463"/>
    </source>
</evidence>
<evidence type="ECO:0000313" key="1">
    <source>
        <dbReference type="EMBL" id="KAF9550487.1"/>
    </source>
</evidence>
<protein>
    <submittedName>
        <fullName evidence="1">Uncharacterized protein</fullName>
    </submittedName>
</protein>
<dbReference type="Proteomes" id="UP000723463">
    <property type="component" value="Unassembled WGS sequence"/>
</dbReference>
<proteinExistence type="predicted"/>
<reference evidence="1" key="1">
    <citation type="journal article" date="2020" name="Fungal Divers.">
        <title>Resolving the Mortierellaceae phylogeny through synthesis of multi-gene phylogenetics and phylogenomics.</title>
        <authorList>
            <person name="Vandepol N."/>
            <person name="Liber J."/>
            <person name="Desiro A."/>
            <person name="Na H."/>
            <person name="Kennedy M."/>
            <person name="Barry K."/>
            <person name="Grigoriev I.V."/>
            <person name="Miller A.N."/>
            <person name="O'Donnell K."/>
            <person name="Stajich J.E."/>
            <person name="Bonito G."/>
        </authorList>
    </citation>
    <scope>NUCLEOTIDE SEQUENCE</scope>
    <source>
        <strain evidence="1">NRRL 2591</strain>
    </source>
</reference>
<sequence>MAITSIQRRARLDVDCGYGELQAQLAFLQVSILPQPKQIDMWPTGFYGEAFVNIFLSMIQEPYYVTEKLKDDLFDNLHPTSTRGFYLRYRVNKVVERAMTNHLAPPPPDVVLPISLLQGDHDSCTIVAILNFLVNQPNPETLARRLREIVQATLPYTVDARECAMRDNEVYSLHCLVSASATTAEKKSFKVKVPISKSVSDAEQCGLYKLLNDIDNEYIEPGAAFYVGGFHEHRAFNESSGVGEATGPHVDWA</sequence>
<dbReference type="EMBL" id="JAAAXW010000010">
    <property type="protein sequence ID" value="KAF9550487.1"/>
    <property type="molecule type" value="Genomic_DNA"/>
</dbReference>
<name>A0A9P6K7E2_9FUNG</name>
<accession>A0A9P6K7E2</accession>
<dbReference type="AlphaFoldDB" id="A0A9P6K7E2"/>
<keyword evidence="2" id="KW-1185">Reference proteome</keyword>
<comment type="caution">
    <text evidence="1">The sequence shown here is derived from an EMBL/GenBank/DDBJ whole genome shotgun (WGS) entry which is preliminary data.</text>
</comment>
<gene>
    <name evidence="1" type="ORF">EC957_000161</name>
</gene>